<protein>
    <submittedName>
        <fullName evidence="2">Proline-rich proteoglycan 2</fullName>
    </submittedName>
</protein>
<name>Q08ZQ7_STIAD</name>
<proteinExistence type="predicted"/>
<reference evidence="2 3" key="1">
    <citation type="submission" date="2006-04" db="EMBL/GenBank/DDBJ databases">
        <authorList>
            <person name="Nierman W.C."/>
        </authorList>
    </citation>
    <scope>NUCLEOTIDE SEQUENCE [LARGE SCALE GENOMIC DNA]</scope>
    <source>
        <strain evidence="2 3">DW4/3-1</strain>
    </source>
</reference>
<feature type="compositionally biased region" description="Basic and acidic residues" evidence="1">
    <location>
        <begin position="59"/>
        <end position="81"/>
    </location>
</feature>
<evidence type="ECO:0000313" key="3">
    <source>
        <dbReference type="Proteomes" id="UP000032702"/>
    </source>
</evidence>
<gene>
    <name evidence="2" type="ORF">STIAU_8488</name>
</gene>
<comment type="caution">
    <text evidence="2">The sequence shown here is derived from an EMBL/GenBank/DDBJ whole genome shotgun (WGS) entry which is preliminary data.</text>
</comment>
<dbReference type="Proteomes" id="UP000032702">
    <property type="component" value="Unassembled WGS sequence"/>
</dbReference>
<dbReference type="EMBL" id="AAMD01000067">
    <property type="protein sequence ID" value="EAU66002.1"/>
    <property type="molecule type" value="Genomic_DNA"/>
</dbReference>
<evidence type="ECO:0000256" key="1">
    <source>
        <dbReference type="SAM" id="MobiDB-lite"/>
    </source>
</evidence>
<feature type="non-terminal residue" evidence="2">
    <location>
        <position position="126"/>
    </location>
</feature>
<accession>Q08ZQ7</accession>
<sequence length="126" mass="13925">MALPSALESRHPGLPQAPQRREQGQPQGNQHAGDQEEQHLFQGNLPQVDPQVLALAEVPDARGDGQVVRDRQVGPHHEGRWQHRPQHRPRALAVVPEQHPQLEGDDGQRPPQQVNEVGPAPLPSAR</sequence>
<feature type="region of interest" description="Disordered" evidence="1">
    <location>
        <begin position="1"/>
        <end position="126"/>
    </location>
</feature>
<organism evidence="2 3">
    <name type="scientific">Stigmatella aurantiaca (strain DW4/3-1)</name>
    <dbReference type="NCBI Taxonomy" id="378806"/>
    <lineage>
        <taxon>Bacteria</taxon>
        <taxon>Pseudomonadati</taxon>
        <taxon>Myxococcota</taxon>
        <taxon>Myxococcia</taxon>
        <taxon>Myxococcales</taxon>
        <taxon>Cystobacterineae</taxon>
        <taxon>Archangiaceae</taxon>
        <taxon>Stigmatella</taxon>
    </lineage>
</organism>
<evidence type="ECO:0000313" key="2">
    <source>
        <dbReference type="EMBL" id="EAU66002.1"/>
    </source>
</evidence>
<dbReference type="AlphaFoldDB" id="Q08ZQ7"/>